<feature type="region of interest" description="Disordered" evidence="2">
    <location>
        <begin position="89"/>
        <end position="112"/>
    </location>
</feature>
<sequence length="418" mass="46486">MKLLTSLTREVASLHRTIEEQKQYIKQLEGAVEQKDEEIAALKARTKSLQHLNGLPGGSNPQHQSLVTPKSYTPTRPLPASSLRPFMRQRGPSASCPVKLTAPPSPPTRHTFQVRGPYGCKGLPYHYIDGLLSAPARDDWGNLLETLQGTESIPDPATLDENENAACPPEPDTPVLITSRPAPPADSSTYKNWVKEEPGLALCFGNHAMAFDYARLALDLGKEALWHYAKARHPELWERLSPISPTFIRACWGELNQVTLGWKLAPEIKCELEDFSQLRNFVAHPDPPEALAAYDKVVRLAEALILRIGDEARLGKLREARQALRAEAVTMAADIETRGALAQLQAGHIEESSVWDPPHIDLFKRLLFLPEYQRVDPHAVHPVVLRIAEGWGTINAVGEKEDEPPVVTTLDIRYPPSW</sequence>
<reference evidence="3" key="1">
    <citation type="journal article" date="2023" name="Mol. Phylogenet. Evol.">
        <title>Genome-scale phylogeny and comparative genomics of the fungal order Sordariales.</title>
        <authorList>
            <person name="Hensen N."/>
            <person name="Bonometti L."/>
            <person name="Westerberg I."/>
            <person name="Brannstrom I.O."/>
            <person name="Guillou S."/>
            <person name="Cros-Aarteil S."/>
            <person name="Calhoun S."/>
            <person name="Haridas S."/>
            <person name="Kuo A."/>
            <person name="Mondo S."/>
            <person name="Pangilinan J."/>
            <person name="Riley R."/>
            <person name="LaButti K."/>
            <person name="Andreopoulos B."/>
            <person name="Lipzen A."/>
            <person name="Chen C."/>
            <person name="Yan M."/>
            <person name="Daum C."/>
            <person name="Ng V."/>
            <person name="Clum A."/>
            <person name="Steindorff A."/>
            <person name="Ohm R.A."/>
            <person name="Martin F."/>
            <person name="Silar P."/>
            <person name="Natvig D.O."/>
            <person name="Lalanne C."/>
            <person name="Gautier V."/>
            <person name="Ament-Velasquez S.L."/>
            <person name="Kruys A."/>
            <person name="Hutchinson M.I."/>
            <person name="Powell A.J."/>
            <person name="Barry K."/>
            <person name="Miller A.N."/>
            <person name="Grigoriev I.V."/>
            <person name="Debuchy R."/>
            <person name="Gladieux P."/>
            <person name="Hiltunen Thoren M."/>
            <person name="Johannesson H."/>
        </authorList>
    </citation>
    <scope>NUCLEOTIDE SEQUENCE</scope>
    <source>
        <strain evidence="3">CBS 168.71</strain>
    </source>
</reference>
<keyword evidence="4" id="KW-1185">Reference proteome</keyword>
<protein>
    <submittedName>
        <fullName evidence="3">Uncharacterized protein</fullName>
    </submittedName>
</protein>
<accession>A0AAE0HKR6</accession>
<name>A0AAE0HKR6_9PEZI</name>
<proteinExistence type="predicted"/>
<feature type="compositionally biased region" description="Polar residues" evidence="2">
    <location>
        <begin position="59"/>
        <end position="74"/>
    </location>
</feature>
<dbReference type="GeneID" id="87843468"/>
<dbReference type="AlphaFoldDB" id="A0AAE0HKR6"/>
<reference evidence="3" key="2">
    <citation type="submission" date="2023-06" db="EMBL/GenBank/DDBJ databases">
        <authorList>
            <consortium name="Lawrence Berkeley National Laboratory"/>
            <person name="Haridas S."/>
            <person name="Hensen N."/>
            <person name="Bonometti L."/>
            <person name="Westerberg I."/>
            <person name="Brannstrom I.O."/>
            <person name="Guillou S."/>
            <person name="Cros-Aarteil S."/>
            <person name="Calhoun S."/>
            <person name="Kuo A."/>
            <person name="Mondo S."/>
            <person name="Pangilinan J."/>
            <person name="Riley R."/>
            <person name="Labutti K."/>
            <person name="Andreopoulos B."/>
            <person name="Lipzen A."/>
            <person name="Chen C."/>
            <person name="Yanf M."/>
            <person name="Daum C."/>
            <person name="Ng V."/>
            <person name="Clum A."/>
            <person name="Steindorff A."/>
            <person name="Ohm R."/>
            <person name="Martin F."/>
            <person name="Silar P."/>
            <person name="Natvig D."/>
            <person name="Lalanne C."/>
            <person name="Gautier V."/>
            <person name="Ament-Velasquez S.L."/>
            <person name="Kruys A."/>
            <person name="Hutchinson M.I."/>
            <person name="Powell A.J."/>
            <person name="Barry K."/>
            <person name="Miller A.N."/>
            <person name="Grigoriev I.V."/>
            <person name="Debuchy R."/>
            <person name="Gladieux P."/>
            <person name="Thoren M.H."/>
            <person name="Johannesson H."/>
        </authorList>
    </citation>
    <scope>NUCLEOTIDE SEQUENCE</scope>
    <source>
        <strain evidence="3">CBS 168.71</strain>
    </source>
</reference>
<feature type="region of interest" description="Disordered" evidence="2">
    <location>
        <begin position="52"/>
        <end position="75"/>
    </location>
</feature>
<dbReference type="Proteomes" id="UP001278766">
    <property type="component" value="Unassembled WGS sequence"/>
</dbReference>
<gene>
    <name evidence="3" type="ORF">B0H64DRAFT_440905</name>
</gene>
<evidence type="ECO:0000256" key="1">
    <source>
        <dbReference type="SAM" id="Coils"/>
    </source>
</evidence>
<evidence type="ECO:0000313" key="4">
    <source>
        <dbReference type="Proteomes" id="UP001278766"/>
    </source>
</evidence>
<feature type="region of interest" description="Disordered" evidence="2">
    <location>
        <begin position="151"/>
        <end position="189"/>
    </location>
</feature>
<evidence type="ECO:0000313" key="3">
    <source>
        <dbReference type="EMBL" id="KAK3297441.1"/>
    </source>
</evidence>
<dbReference type="EMBL" id="JAUEPN010000003">
    <property type="protein sequence ID" value="KAK3297441.1"/>
    <property type="molecule type" value="Genomic_DNA"/>
</dbReference>
<dbReference type="RefSeq" id="XP_062660955.1">
    <property type="nucleotide sequence ID" value="XM_062806520.1"/>
</dbReference>
<evidence type="ECO:0000256" key="2">
    <source>
        <dbReference type="SAM" id="MobiDB-lite"/>
    </source>
</evidence>
<comment type="caution">
    <text evidence="3">The sequence shown here is derived from an EMBL/GenBank/DDBJ whole genome shotgun (WGS) entry which is preliminary data.</text>
</comment>
<feature type="coiled-coil region" evidence="1">
    <location>
        <begin position="18"/>
        <end position="52"/>
    </location>
</feature>
<dbReference type="CDD" id="cd14686">
    <property type="entry name" value="bZIP"/>
    <property type="match status" value="1"/>
</dbReference>
<organism evidence="3 4">
    <name type="scientific">Chaetomium fimeti</name>
    <dbReference type="NCBI Taxonomy" id="1854472"/>
    <lineage>
        <taxon>Eukaryota</taxon>
        <taxon>Fungi</taxon>
        <taxon>Dikarya</taxon>
        <taxon>Ascomycota</taxon>
        <taxon>Pezizomycotina</taxon>
        <taxon>Sordariomycetes</taxon>
        <taxon>Sordariomycetidae</taxon>
        <taxon>Sordariales</taxon>
        <taxon>Chaetomiaceae</taxon>
        <taxon>Chaetomium</taxon>
    </lineage>
</organism>
<keyword evidence="1" id="KW-0175">Coiled coil</keyword>